<dbReference type="InterPro" id="IPR036162">
    <property type="entry name" value="Resolvase-like_N_sf"/>
</dbReference>
<dbReference type="SMART" id="SM00857">
    <property type="entry name" value="Resolvase"/>
    <property type="match status" value="1"/>
</dbReference>
<dbReference type="SUPFAM" id="SSF53041">
    <property type="entry name" value="Resolvase-like"/>
    <property type="match status" value="1"/>
</dbReference>
<reference evidence="3 4" key="1">
    <citation type="submission" date="2020-08" db="EMBL/GenBank/DDBJ databases">
        <title>Genomic Encyclopedia of Type Strains, Phase III (KMG-III): the genomes of soil and plant-associated and newly described type strains.</title>
        <authorList>
            <person name="Whitman W."/>
        </authorList>
    </citation>
    <scope>NUCLEOTIDE SEQUENCE [LARGE SCALE GENOMIC DNA]</scope>
    <source>
        <strain evidence="3 4">CECT 8577</strain>
    </source>
</reference>
<organism evidence="3 4">
    <name type="scientific">Prauserella isguenensis</name>
    <dbReference type="NCBI Taxonomy" id="1470180"/>
    <lineage>
        <taxon>Bacteria</taxon>
        <taxon>Bacillati</taxon>
        <taxon>Actinomycetota</taxon>
        <taxon>Actinomycetes</taxon>
        <taxon>Pseudonocardiales</taxon>
        <taxon>Pseudonocardiaceae</taxon>
        <taxon>Prauserella</taxon>
    </lineage>
</organism>
<dbReference type="AlphaFoldDB" id="A0A839S8M1"/>
<accession>A0A839S8M1</accession>
<dbReference type="InterPro" id="IPR050639">
    <property type="entry name" value="SSR_resolvase"/>
</dbReference>
<dbReference type="PANTHER" id="PTHR30461">
    <property type="entry name" value="DNA-INVERTASE FROM LAMBDOID PROPHAGE"/>
    <property type="match status" value="1"/>
</dbReference>
<comment type="caution">
    <text evidence="3">The sequence shown here is derived from an EMBL/GenBank/DDBJ whole genome shotgun (WGS) entry which is preliminary data.</text>
</comment>
<dbReference type="InterPro" id="IPR006119">
    <property type="entry name" value="Resolv_N"/>
</dbReference>
<feature type="region of interest" description="Disordered" evidence="1">
    <location>
        <begin position="98"/>
        <end position="135"/>
    </location>
</feature>
<keyword evidence="4" id="KW-1185">Reference proteome</keyword>
<feature type="domain" description="Resolvase/invertase-type recombinase catalytic" evidence="2">
    <location>
        <begin position="1"/>
        <end position="111"/>
    </location>
</feature>
<dbReference type="GO" id="GO:0003677">
    <property type="term" value="F:DNA binding"/>
    <property type="evidence" value="ECO:0007669"/>
    <property type="project" value="InterPro"/>
</dbReference>
<dbReference type="Pfam" id="PF00239">
    <property type="entry name" value="Resolvase"/>
    <property type="match status" value="1"/>
</dbReference>
<proteinExistence type="predicted"/>
<name>A0A839S8M1_9PSEU</name>
<evidence type="ECO:0000259" key="2">
    <source>
        <dbReference type="PROSITE" id="PS51736"/>
    </source>
</evidence>
<dbReference type="GO" id="GO:0000150">
    <property type="term" value="F:DNA strand exchange activity"/>
    <property type="evidence" value="ECO:0007669"/>
    <property type="project" value="InterPro"/>
</dbReference>
<dbReference type="Proteomes" id="UP000550714">
    <property type="component" value="Unassembled WGS sequence"/>
</dbReference>
<feature type="compositionally biased region" description="Polar residues" evidence="1">
    <location>
        <begin position="123"/>
        <end position="135"/>
    </location>
</feature>
<evidence type="ECO:0000256" key="1">
    <source>
        <dbReference type="SAM" id="MobiDB-lite"/>
    </source>
</evidence>
<protein>
    <submittedName>
        <fullName evidence="3">DNA invertase Pin-like site-specific DNA recombinase</fullName>
    </submittedName>
</protein>
<dbReference type="EMBL" id="JACHWU010000009">
    <property type="protein sequence ID" value="MBB3053340.1"/>
    <property type="molecule type" value="Genomic_DNA"/>
</dbReference>
<sequence>MRCSDHASGGTLNRPGLQRVLDAARAGLLDVLLVGHVHSLSRKERHLHFLFGKLDSYGVVFHSALDHSFDTSTPTGRFQMQMLGSFARFEEEGALEDRRAARGSSAGLSNGCSPGQDLGRSVTGRQVGQSAAINQ</sequence>
<gene>
    <name evidence="3" type="ORF">FHS23_004389</name>
</gene>
<evidence type="ECO:0000313" key="3">
    <source>
        <dbReference type="EMBL" id="MBB3053340.1"/>
    </source>
</evidence>
<dbReference type="PROSITE" id="PS51736">
    <property type="entry name" value="RECOMBINASES_3"/>
    <property type="match status" value="1"/>
</dbReference>
<dbReference type="Gene3D" id="3.40.50.1390">
    <property type="entry name" value="Resolvase, N-terminal catalytic domain"/>
    <property type="match status" value="1"/>
</dbReference>
<evidence type="ECO:0000313" key="4">
    <source>
        <dbReference type="Proteomes" id="UP000550714"/>
    </source>
</evidence>
<dbReference type="PANTHER" id="PTHR30461:SF23">
    <property type="entry name" value="DNA RECOMBINASE-RELATED"/>
    <property type="match status" value="1"/>
</dbReference>
<dbReference type="CDD" id="cd03768">
    <property type="entry name" value="SR_ResInv"/>
    <property type="match status" value="1"/>
</dbReference>